<reference evidence="4" key="1">
    <citation type="submission" date="2016-11" db="EMBL/GenBank/DDBJ databases">
        <authorList>
            <person name="Varghese N."/>
            <person name="Submissions S."/>
        </authorList>
    </citation>
    <scope>NUCLEOTIDE SEQUENCE [LARGE SCALE GENOMIC DNA]</scope>
    <source>
        <strain evidence="4">DSM 15518</strain>
    </source>
</reference>
<dbReference type="RefSeq" id="WP_072890307.1">
    <property type="nucleotide sequence ID" value="NZ_FRAE01000075.1"/>
</dbReference>
<dbReference type="Proteomes" id="UP000242497">
    <property type="component" value="Unassembled WGS sequence"/>
</dbReference>
<dbReference type="InterPro" id="IPR011055">
    <property type="entry name" value="Dup_hybrid_motif"/>
</dbReference>
<dbReference type="EMBL" id="FRAE01000075">
    <property type="protein sequence ID" value="SHK46900.1"/>
    <property type="molecule type" value="Genomic_DNA"/>
</dbReference>
<keyword evidence="1" id="KW-0812">Transmembrane</keyword>
<dbReference type="GO" id="GO:0004222">
    <property type="term" value="F:metalloendopeptidase activity"/>
    <property type="evidence" value="ECO:0007669"/>
    <property type="project" value="TreeGrafter"/>
</dbReference>
<dbReference type="Gene3D" id="2.70.70.10">
    <property type="entry name" value="Glucose Permease (Domain IIA)"/>
    <property type="match status" value="1"/>
</dbReference>
<dbReference type="SUPFAM" id="SSF51261">
    <property type="entry name" value="Duplicated hybrid motif"/>
    <property type="match status" value="1"/>
</dbReference>
<dbReference type="PANTHER" id="PTHR21666">
    <property type="entry name" value="PEPTIDASE-RELATED"/>
    <property type="match status" value="1"/>
</dbReference>
<dbReference type="InterPro" id="IPR016047">
    <property type="entry name" value="M23ase_b-sheet_dom"/>
</dbReference>
<protein>
    <submittedName>
        <fullName evidence="3">Peptidase family M23</fullName>
    </submittedName>
</protein>
<feature type="transmembrane region" description="Helical" evidence="1">
    <location>
        <begin position="18"/>
        <end position="36"/>
    </location>
</feature>
<keyword evidence="1" id="KW-1133">Transmembrane helix</keyword>
<dbReference type="InterPro" id="IPR050570">
    <property type="entry name" value="Cell_wall_metabolism_enzyme"/>
</dbReference>
<evidence type="ECO:0000256" key="1">
    <source>
        <dbReference type="SAM" id="Phobius"/>
    </source>
</evidence>
<organism evidence="3 4">
    <name type="scientific">Tepidibacter formicigenes DSM 15518</name>
    <dbReference type="NCBI Taxonomy" id="1123349"/>
    <lineage>
        <taxon>Bacteria</taxon>
        <taxon>Bacillati</taxon>
        <taxon>Bacillota</taxon>
        <taxon>Clostridia</taxon>
        <taxon>Peptostreptococcales</taxon>
        <taxon>Peptostreptococcaceae</taxon>
        <taxon>Tepidibacter</taxon>
    </lineage>
</organism>
<dbReference type="Pfam" id="PF01551">
    <property type="entry name" value="Peptidase_M23"/>
    <property type="match status" value="1"/>
</dbReference>
<evidence type="ECO:0000259" key="2">
    <source>
        <dbReference type="Pfam" id="PF01551"/>
    </source>
</evidence>
<accession>A0A1M6SQI8</accession>
<keyword evidence="1" id="KW-0472">Membrane</keyword>
<feature type="domain" description="M23ase beta-sheet core" evidence="2">
    <location>
        <begin position="150"/>
        <end position="248"/>
    </location>
</feature>
<evidence type="ECO:0000313" key="3">
    <source>
        <dbReference type="EMBL" id="SHK46900.1"/>
    </source>
</evidence>
<dbReference type="CDD" id="cd12797">
    <property type="entry name" value="M23_peptidase"/>
    <property type="match status" value="1"/>
</dbReference>
<sequence length="255" mass="28145">MENNNKNKGKKLLERDGFYLVLFLCVCLVALTAVWVTKNSIDNLATEDGFVNYEHGELIDESDDKVASNGEDEIHLIKDNEKVVPTSTSSQQNLAKAKEKLAKENESKNQLAAKKEAVKINAIMPTEGELIRDYSDTEPSYSVTLDQWELHKGIDIKADKGTPVKAVMNGEVLDVAKNERNGVTVKIKHEGNLVTVYSNLSLDTIVEKGQKLNRGDVISSVGNTSIVESKEGPHLHFEVLKDGKNIDPLSIINSN</sequence>
<dbReference type="STRING" id="1123349.SAMN02744037_02402"/>
<dbReference type="AlphaFoldDB" id="A0A1M6SQI8"/>
<dbReference type="OrthoDB" id="9801106at2"/>
<evidence type="ECO:0000313" key="4">
    <source>
        <dbReference type="Proteomes" id="UP000242497"/>
    </source>
</evidence>
<proteinExistence type="predicted"/>
<dbReference type="PANTHER" id="PTHR21666:SF270">
    <property type="entry name" value="MUREIN HYDROLASE ACTIVATOR ENVC"/>
    <property type="match status" value="1"/>
</dbReference>
<keyword evidence="4" id="KW-1185">Reference proteome</keyword>
<gene>
    <name evidence="3" type="ORF">SAMN02744037_02402</name>
</gene>
<name>A0A1M6SQI8_9FIRM</name>